<dbReference type="InterPro" id="IPR050178">
    <property type="entry name" value="AspA/AstE_fam"/>
</dbReference>
<dbReference type="EMBL" id="PVNK01000184">
    <property type="protein sequence ID" value="PRP93835.1"/>
    <property type="molecule type" value="Genomic_DNA"/>
</dbReference>
<dbReference type="RefSeq" id="WP_106393519.1">
    <property type="nucleotide sequence ID" value="NZ_PVNK01000184.1"/>
</dbReference>
<dbReference type="OrthoDB" id="1523003at2"/>
<keyword evidence="2" id="KW-0479">Metal-binding</keyword>
<dbReference type="GO" id="GO:0046872">
    <property type="term" value="F:metal ion binding"/>
    <property type="evidence" value="ECO:0007669"/>
    <property type="project" value="UniProtKB-KW"/>
</dbReference>
<keyword evidence="3" id="KW-0378">Hydrolase</keyword>
<comment type="cofactor">
    <cofactor evidence="1">
        <name>Zn(2+)</name>
        <dbReference type="ChEBI" id="CHEBI:29105"/>
    </cofactor>
</comment>
<dbReference type="Pfam" id="PF24827">
    <property type="entry name" value="AstE_AspA_cat"/>
    <property type="match status" value="1"/>
</dbReference>
<dbReference type="PANTHER" id="PTHR15162">
    <property type="entry name" value="ASPARTOACYLASE"/>
    <property type="match status" value="1"/>
</dbReference>
<proteinExistence type="predicted"/>
<keyword evidence="8" id="KW-1185">Reference proteome</keyword>
<dbReference type="SUPFAM" id="SSF53187">
    <property type="entry name" value="Zn-dependent exopeptidases"/>
    <property type="match status" value="1"/>
</dbReference>
<dbReference type="PANTHER" id="PTHR15162:SF7">
    <property type="entry name" value="SUCCINYLGLUTAMATE DESUCCINYLASE"/>
    <property type="match status" value="1"/>
</dbReference>
<feature type="compositionally biased region" description="Basic and acidic residues" evidence="5">
    <location>
        <begin position="1"/>
        <end position="12"/>
    </location>
</feature>
<protein>
    <submittedName>
        <fullName evidence="7">Aspartoacylase</fullName>
    </submittedName>
</protein>
<evidence type="ECO:0000259" key="6">
    <source>
        <dbReference type="Pfam" id="PF24827"/>
    </source>
</evidence>
<keyword evidence="4" id="KW-0862">Zinc</keyword>
<accession>A0A2S9XLU8</accession>
<dbReference type="Proteomes" id="UP000237968">
    <property type="component" value="Unassembled WGS sequence"/>
</dbReference>
<feature type="region of interest" description="Disordered" evidence="5">
    <location>
        <begin position="1"/>
        <end position="31"/>
    </location>
</feature>
<evidence type="ECO:0000313" key="8">
    <source>
        <dbReference type="Proteomes" id="UP000237968"/>
    </source>
</evidence>
<dbReference type="Gene3D" id="3.40.630.10">
    <property type="entry name" value="Zn peptidases"/>
    <property type="match status" value="1"/>
</dbReference>
<evidence type="ECO:0000256" key="2">
    <source>
        <dbReference type="ARBA" id="ARBA00022723"/>
    </source>
</evidence>
<dbReference type="AlphaFoldDB" id="A0A2S9XLU8"/>
<feature type="domain" description="Succinylglutamate desuccinylase/Aspartoacylase catalytic" evidence="6">
    <location>
        <begin position="48"/>
        <end position="218"/>
    </location>
</feature>
<name>A0A2S9XLU8_9BACT</name>
<gene>
    <name evidence="7" type="ORF">ENSA5_42380</name>
</gene>
<dbReference type="GO" id="GO:0005829">
    <property type="term" value="C:cytosol"/>
    <property type="evidence" value="ECO:0007669"/>
    <property type="project" value="TreeGrafter"/>
</dbReference>
<sequence>MQDRRGLEKSEADLGPGSTTPSRPTPEWPPEGATLTRRWLGAHEGVAPGPTLVIIGGIHGNEPSGVIALQRVLHELRRRRIPVQGRLLGLAGNMRALAHNARFMTRDLNRGWFPDHLARLRDQAHSEDSPEDVEQRELLKIFDRLDETFDHPLVVMDLHSFSAEGPPFSVVADTLRNRPLAYELRAPIIFGLDEAVGGTMLGYLADLGHVAVGFEGGQHDDPRTVENHVAAIWIALVANGLIAREELPELERCEARLAQAAAGLPRAVEIVYRHPITPEDGFRMDPGFHNFQDVRRNQRLAIDRDGEIGSPATGRVLMPLYQGQGEDGFFIARDLGNARLQLSAALRKLEVDRLLPYLPGIEVDDSVADEITVGRVGNRPAVKKVLRLLGYRKDVPADGQLRVARRRQAESKRRGRASTIGEAFAPD</sequence>
<evidence type="ECO:0000256" key="3">
    <source>
        <dbReference type="ARBA" id="ARBA00022801"/>
    </source>
</evidence>
<dbReference type="GO" id="GO:0016788">
    <property type="term" value="F:hydrolase activity, acting on ester bonds"/>
    <property type="evidence" value="ECO:0007669"/>
    <property type="project" value="InterPro"/>
</dbReference>
<dbReference type="InterPro" id="IPR055438">
    <property type="entry name" value="AstE_AspA_cat"/>
</dbReference>
<comment type="caution">
    <text evidence="7">The sequence shown here is derived from an EMBL/GenBank/DDBJ whole genome shotgun (WGS) entry which is preliminary data.</text>
</comment>
<evidence type="ECO:0000256" key="1">
    <source>
        <dbReference type="ARBA" id="ARBA00001947"/>
    </source>
</evidence>
<evidence type="ECO:0000313" key="7">
    <source>
        <dbReference type="EMBL" id="PRP93835.1"/>
    </source>
</evidence>
<reference evidence="7 8" key="1">
    <citation type="submission" date="2018-03" db="EMBL/GenBank/DDBJ databases">
        <title>Draft Genome Sequences of the Obligatory Marine Myxobacteria Enhygromyxa salina SWB005.</title>
        <authorList>
            <person name="Poehlein A."/>
            <person name="Moghaddam J.A."/>
            <person name="Harms H."/>
            <person name="Alanjari M."/>
            <person name="Koenig G.M."/>
            <person name="Daniel R."/>
            <person name="Schaeberle T.F."/>
        </authorList>
    </citation>
    <scope>NUCLEOTIDE SEQUENCE [LARGE SCALE GENOMIC DNA]</scope>
    <source>
        <strain evidence="7 8">SWB005</strain>
    </source>
</reference>
<evidence type="ECO:0000256" key="5">
    <source>
        <dbReference type="SAM" id="MobiDB-lite"/>
    </source>
</evidence>
<evidence type="ECO:0000256" key="4">
    <source>
        <dbReference type="ARBA" id="ARBA00022833"/>
    </source>
</evidence>
<feature type="region of interest" description="Disordered" evidence="5">
    <location>
        <begin position="405"/>
        <end position="427"/>
    </location>
</feature>
<organism evidence="7 8">
    <name type="scientific">Enhygromyxa salina</name>
    <dbReference type="NCBI Taxonomy" id="215803"/>
    <lineage>
        <taxon>Bacteria</taxon>
        <taxon>Pseudomonadati</taxon>
        <taxon>Myxococcota</taxon>
        <taxon>Polyangia</taxon>
        <taxon>Nannocystales</taxon>
        <taxon>Nannocystaceae</taxon>
        <taxon>Enhygromyxa</taxon>
    </lineage>
</organism>